<dbReference type="SUPFAM" id="SSF140453">
    <property type="entry name" value="EsxAB dimer-like"/>
    <property type="match status" value="1"/>
</dbReference>
<evidence type="ECO:0000313" key="1">
    <source>
        <dbReference type="EMBL" id="OAP86371.1"/>
    </source>
</evidence>
<comment type="caution">
    <text evidence="1">The sequence shown here is derived from an EMBL/GenBank/DDBJ whole genome shotgun (WGS) entry which is preliminary data.</text>
</comment>
<dbReference type="Gene3D" id="1.10.287.1060">
    <property type="entry name" value="ESAT-6-like"/>
    <property type="match status" value="1"/>
</dbReference>
<dbReference type="RefSeq" id="WP_009199500.1">
    <property type="nucleotide sequence ID" value="NZ_LVZK01000001.1"/>
</dbReference>
<evidence type="ECO:0000313" key="2">
    <source>
        <dbReference type="Proteomes" id="UP000078368"/>
    </source>
</evidence>
<proteinExistence type="predicted"/>
<keyword evidence="2" id="KW-1185">Reference proteome</keyword>
<dbReference type="AlphaFoldDB" id="A0A179B5H0"/>
<dbReference type="InterPro" id="IPR036689">
    <property type="entry name" value="ESAT-6-like_sf"/>
</dbReference>
<organism evidence="1 2">
    <name type="scientific">Peptidiphaga gingivicola</name>
    <dbReference type="NCBI Taxonomy" id="2741497"/>
    <lineage>
        <taxon>Bacteria</taxon>
        <taxon>Bacillati</taxon>
        <taxon>Actinomycetota</taxon>
        <taxon>Actinomycetes</taxon>
        <taxon>Actinomycetales</taxon>
        <taxon>Actinomycetaceae</taxon>
        <taxon>Peptidiphaga</taxon>
    </lineage>
</organism>
<reference evidence="1 2" key="1">
    <citation type="submission" date="2016-04" db="EMBL/GenBank/DDBJ databases">
        <title>Peptidophaga gingivicola gen. nov., sp. nov., isolated from human subgingival plaque.</title>
        <authorList>
            <person name="Beall C.J."/>
            <person name="Mokrzan E.M."/>
            <person name="Griffen A.L."/>
            <person name="Leys E.J."/>
        </authorList>
    </citation>
    <scope>NUCLEOTIDE SEQUENCE [LARGE SCALE GENOMIC DNA]</scope>
    <source>
        <strain evidence="1 2">BA112</strain>
    </source>
</reference>
<dbReference type="Pfam" id="PF06013">
    <property type="entry name" value="WXG100"/>
    <property type="match status" value="1"/>
</dbReference>
<evidence type="ECO:0008006" key="3">
    <source>
        <dbReference type="Google" id="ProtNLM"/>
    </source>
</evidence>
<dbReference type="Proteomes" id="UP000078368">
    <property type="component" value="Unassembled WGS sequence"/>
</dbReference>
<protein>
    <recommendedName>
        <fullName evidence="3">WXG100 family type VII secretion target</fullName>
    </recommendedName>
</protein>
<dbReference type="OrthoDB" id="4554345at2"/>
<name>A0A179B5H0_9ACTO</name>
<accession>A0A179B5H0</accession>
<dbReference type="EMBL" id="LVZK01000001">
    <property type="protein sequence ID" value="OAP86371.1"/>
    <property type="molecule type" value="Genomic_DNA"/>
</dbReference>
<gene>
    <name evidence="1" type="ORF">A4H34_04275</name>
</gene>
<sequence length="96" mass="10569">MTILYNYPLMQAGVADIKSHAQKVREETETMGNRIEGIIRERLGGQAAEAFHTIFMSWMKDCDVMVQATDALGLVLDGSVTNMQGTDSSNARRFGA</sequence>
<dbReference type="InterPro" id="IPR010310">
    <property type="entry name" value="T7SS_ESAT-6-like"/>
</dbReference>